<protein>
    <recommendedName>
        <fullName evidence="2">Fe2OG dioxygenase domain-containing protein</fullName>
    </recommendedName>
</protein>
<organism evidence="1">
    <name type="scientific">marine metagenome</name>
    <dbReference type="NCBI Taxonomy" id="408172"/>
    <lineage>
        <taxon>unclassified sequences</taxon>
        <taxon>metagenomes</taxon>
        <taxon>ecological metagenomes</taxon>
    </lineage>
</organism>
<dbReference type="EMBL" id="UINC01128743">
    <property type="protein sequence ID" value="SVD08692.1"/>
    <property type="molecule type" value="Genomic_DNA"/>
</dbReference>
<gene>
    <name evidence="1" type="ORF">METZ01_LOCUS361546</name>
</gene>
<feature type="non-terminal residue" evidence="1">
    <location>
        <position position="1"/>
    </location>
</feature>
<dbReference type="AlphaFoldDB" id="A0A382SGI4"/>
<accession>A0A382SGI4</accession>
<proteinExistence type="predicted"/>
<evidence type="ECO:0008006" key="2">
    <source>
        <dbReference type="Google" id="ProtNLM"/>
    </source>
</evidence>
<name>A0A382SGI4_9ZZZZ</name>
<reference evidence="1" key="1">
    <citation type="submission" date="2018-05" db="EMBL/GenBank/DDBJ databases">
        <authorList>
            <person name="Lanie J.A."/>
            <person name="Ng W.-L."/>
            <person name="Kazmierczak K.M."/>
            <person name="Andrzejewski T.M."/>
            <person name="Davidsen T.M."/>
            <person name="Wayne K.J."/>
            <person name="Tettelin H."/>
            <person name="Glass J.I."/>
            <person name="Rusch D."/>
            <person name="Podicherti R."/>
            <person name="Tsui H.-C.T."/>
            <person name="Winkler M.E."/>
        </authorList>
    </citation>
    <scope>NUCLEOTIDE SEQUENCE</scope>
</reference>
<sequence>IVEDIKESEAKLELKPNGKPATFPVDKMENTLVLFQGDQMEHRSRPMLKDEQRIVVSLLFSPNPTRTKNPVLRLYQAWVNYIFYGNPRA</sequence>
<evidence type="ECO:0000313" key="1">
    <source>
        <dbReference type="EMBL" id="SVD08692.1"/>
    </source>
</evidence>